<comment type="caution">
    <text evidence="1">The sequence shown here is derived from an EMBL/GenBank/DDBJ whole genome shotgun (WGS) entry which is preliminary data.</text>
</comment>
<accession>A0ACA9QUQ9</accession>
<sequence length="55" mass="6059">IIDIKVMKIKKLKLRPRRVEQIGSCTAELAAVLTCWSNSSVDSPACKKSVEALTE</sequence>
<protein>
    <submittedName>
        <fullName evidence="1">13766_t:CDS:1</fullName>
    </submittedName>
</protein>
<evidence type="ECO:0000313" key="1">
    <source>
        <dbReference type="EMBL" id="CAG8765159.1"/>
    </source>
</evidence>
<feature type="non-terminal residue" evidence="1">
    <location>
        <position position="1"/>
    </location>
</feature>
<gene>
    <name evidence="1" type="ORF">SPELUC_LOCUS15398</name>
</gene>
<dbReference type="EMBL" id="CAJVPW010050664">
    <property type="protein sequence ID" value="CAG8765159.1"/>
    <property type="molecule type" value="Genomic_DNA"/>
</dbReference>
<keyword evidence="2" id="KW-1185">Reference proteome</keyword>
<dbReference type="Proteomes" id="UP000789366">
    <property type="component" value="Unassembled WGS sequence"/>
</dbReference>
<organism evidence="1 2">
    <name type="scientific">Cetraspora pellucida</name>
    <dbReference type="NCBI Taxonomy" id="1433469"/>
    <lineage>
        <taxon>Eukaryota</taxon>
        <taxon>Fungi</taxon>
        <taxon>Fungi incertae sedis</taxon>
        <taxon>Mucoromycota</taxon>
        <taxon>Glomeromycotina</taxon>
        <taxon>Glomeromycetes</taxon>
        <taxon>Diversisporales</taxon>
        <taxon>Gigasporaceae</taxon>
        <taxon>Cetraspora</taxon>
    </lineage>
</organism>
<reference evidence="1" key="1">
    <citation type="submission" date="2021-06" db="EMBL/GenBank/DDBJ databases">
        <authorList>
            <person name="Kallberg Y."/>
            <person name="Tangrot J."/>
            <person name="Rosling A."/>
        </authorList>
    </citation>
    <scope>NUCLEOTIDE SEQUENCE</scope>
    <source>
        <strain evidence="1">28 12/20/2015</strain>
    </source>
</reference>
<proteinExistence type="predicted"/>
<evidence type="ECO:0000313" key="2">
    <source>
        <dbReference type="Proteomes" id="UP000789366"/>
    </source>
</evidence>
<feature type="non-terminal residue" evidence="1">
    <location>
        <position position="55"/>
    </location>
</feature>
<name>A0ACA9QUQ9_9GLOM</name>